<evidence type="ECO:0000313" key="2">
    <source>
        <dbReference type="Proteomes" id="UP001211907"/>
    </source>
</evidence>
<dbReference type="EMBL" id="JADGJH010001058">
    <property type="protein sequence ID" value="KAJ3119467.1"/>
    <property type="molecule type" value="Genomic_DNA"/>
</dbReference>
<reference evidence="1" key="1">
    <citation type="submission" date="2020-05" db="EMBL/GenBank/DDBJ databases">
        <title>Phylogenomic resolution of chytrid fungi.</title>
        <authorList>
            <person name="Stajich J.E."/>
            <person name="Amses K."/>
            <person name="Simmons R."/>
            <person name="Seto K."/>
            <person name="Myers J."/>
            <person name="Bonds A."/>
            <person name="Quandt C.A."/>
            <person name="Barry K."/>
            <person name="Liu P."/>
            <person name="Grigoriev I."/>
            <person name="Longcore J.E."/>
            <person name="James T.Y."/>
        </authorList>
    </citation>
    <scope>NUCLEOTIDE SEQUENCE</scope>
    <source>
        <strain evidence="1">JEL0513</strain>
    </source>
</reference>
<keyword evidence="2" id="KW-1185">Reference proteome</keyword>
<proteinExistence type="predicted"/>
<name>A0AAD5SYN7_9FUNG</name>
<organism evidence="1 2">
    <name type="scientific">Physocladia obscura</name>
    <dbReference type="NCBI Taxonomy" id="109957"/>
    <lineage>
        <taxon>Eukaryota</taxon>
        <taxon>Fungi</taxon>
        <taxon>Fungi incertae sedis</taxon>
        <taxon>Chytridiomycota</taxon>
        <taxon>Chytridiomycota incertae sedis</taxon>
        <taxon>Chytridiomycetes</taxon>
        <taxon>Chytridiales</taxon>
        <taxon>Chytriomycetaceae</taxon>
        <taxon>Physocladia</taxon>
    </lineage>
</organism>
<gene>
    <name evidence="1" type="ORF">HK100_000301</name>
</gene>
<protein>
    <submittedName>
        <fullName evidence="1">Uncharacterized protein</fullName>
    </submittedName>
</protein>
<dbReference type="AlphaFoldDB" id="A0AAD5SYN7"/>
<dbReference type="Proteomes" id="UP001211907">
    <property type="component" value="Unassembled WGS sequence"/>
</dbReference>
<comment type="caution">
    <text evidence="1">The sequence shown here is derived from an EMBL/GenBank/DDBJ whole genome shotgun (WGS) entry which is preliminary data.</text>
</comment>
<evidence type="ECO:0000313" key="1">
    <source>
        <dbReference type="EMBL" id="KAJ3119467.1"/>
    </source>
</evidence>
<sequence length="596" mass="66185">MNIAANKMIDAVETEADAEAGWQESEANRINSNYSNEMSNNEYPASSYVAPVSSFQAESFFFAPPNCSPLQLPNAIKVNINTNNETAKPNANSTPKVTSNLSSNTSASFILSQPNKRRPSLRHDILTQTHRQSSRSLSTSISVSTISSSASPSPLLPPAMSDDWLRDIVSCMGKIELENPLYETMLSVSPEPDIDQASEQTVTTPPLISAYISQPTDDILCSDSNFSPTKSEGISDDCVYNSNATCSAAIFESDQLKFDVQYDDASENTPAHSPVDERIELRDVKYQISLFTPQNLNCLPVSLIQRPYSKKNKPKLHEINTFFWGKNSPNISPSILSPESPSDSLSTNEEATKTPIKRMLILAVDKESEESTMLWPTNRATSIPVLQTTIANTKPKRRTKHVRFSKYVHTKALSGKNCVESLDGISGTLKHREWRRRKKETERLSALHEARERAPAFTLVEEFDEELGSDVDERWARNSGNVSPLISLATGVTNLRQTKGLLENVCGIFVRLFGGCFGEEMDRGEVVSSVIMSAPTAITPLLRPDAIRTSTQSYRSFERPSFEGLFHFEDEATDKHLNAKTNLLKWSDDESSDDDF</sequence>
<accession>A0AAD5SYN7</accession>